<dbReference type="Pfam" id="PF07432">
    <property type="entry name" value="Hc1"/>
    <property type="match status" value="1"/>
</dbReference>
<evidence type="ECO:0000256" key="2">
    <source>
        <dbReference type="ARBA" id="ARBA00008424"/>
    </source>
</evidence>
<organism evidence="3 4">
    <name type="scientific">Candidatus Tidjanibacter faecipullorum</name>
    <dbReference type="NCBI Taxonomy" id="2838766"/>
    <lineage>
        <taxon>Bacteria</taxon>
        <taxon>Pseudomonadati</taxon>
        <taxon>Bacteroidota</taxon>
        <taxon>Bacteroidia</taxon>
        <taxon>Bacteroidales</taxon>
        <taxon>Rikenellaceae</taxon>
        <taxon>Tidjanibacter</taxon>
    </lineage>
</organism>
<dbReference type="GO" id="GO:0003677">
    <property type="term" value="F:DNA binding"/>
    <property type="evidence" value="ECO:0007669"/>
    <property type="project" value="InterPro"/>
</dbReference>
<sequence>MEKLLNDIKAKVEEFIKDADLQAEKGNKAAGMRARKASLELEKMLKEFRKVSIEASK</sequence>
<dbReference type="AlphaFoldDB" id="A0A9D2ILY3"/>
<accession>A0A9D2ILY3</accession>
<dbReference type="EMBL" id="DXCC01000029">
    <property type="protein sequence ID" value="HIZ15779.1"/>
    <property type="molecule type" value="Genomic_DNA"/>
</dbReference>
<comment type="similarity">
    <text evidence="2">Belongs to the histone H1/H5 family. HCT subfamily.</text>
</comment>
<dbReference type="InterPro" id="IPR010886">
    <property type="entry name" value="Hc1"/>
</dbReference>
<reference evidence="3" key="1">
    <citation type="journal article" date="2021" name="PeerJ">
        <title>Extensive microbial diversity within the chicken gut microbiome revealed by metagenomics and culture.</title>
        <authorList>
            <person name="Gilroy R."/>
            <person name="Ravi A."/>
            <person name="Getino M."/>
            <person name="Pursley I."/>
            <person name="Horton D.L."/>
            <person name="Alikhan N.F."/>
            <person name="Baker D."/>
            <person name="Gharbi K."/>
            <person name="Hall N."/>
            <person name="Watson M."/>
            <person name="Adriaenssens E.M."/>
            <person name="Foster-Nyarko E."/>
            <person name="Jarju S."/>
            <person name="Secka A."/>
            <person name="Antonio M."/>
            <person name="Oren A."/>
            <person name="Chaudhuri R.R."/>
            <person name="La Ragione R."/>
            <person name="Hildebrand F."/>
            <person name="Pallen M.J."/>
        </authorList>
    </citation>
    <scope>NUCLEOTIDE SEQUENCE</scope>
    <source>
        <strain evidence="3">ChiHjej11B10-19426</strain>
    </source>
</reference>
<dbReference type="Proteomes" id="UP000824014">
    <property type="component" value="Unassembled WGS sequence"/>
</dbReference>
<protein>
    <submittedName>
        <fullName evidence="3">Histone H1</fullName>
    </submittedName>
</protein>
<evidence type="ECO:0000313" key="4">
    <source>
        <dbReference type="Proteomes" id="UP000824014"/>
    </source>
</evidence>
<reference evidence="3" key="2">
    <citation type="submission" date="2021-04" db="EMBL/GenBank/DDBJ databases">
        <authorList>
            <person name="Gilroy R."/>
        </authorList>
    </citation>
    <scope>NUCLEOTIDE SEQUENCE</scope>
    <source>
        <strain evidence="3">ChiHjej11B10-19426</strain>
    </source>
</reference>
<gene>
    <name evidence="3" type="ORF">H9816_07725</name>
</gene>
<comment type="caution">
    <text evidence="3">The sequence shown here is derived from an EMBL/GenBank/DDBJ whole genome shotgun (WGS) entry which is preliminary data.</text>
</comment>
<comment type="function">
    <text evidence="1">Might have a role analogous to that of eukaryotic histone proteins.</text>
</comment>
<name>A0A9D2ILY3_9BACT</name>
<evidence type="ECO:0000313" key="3">
    <source>
        <dbReference type="EMBL" id="HIZ15779.1"/>
    </source>
</evidence>
<dbReference type="GO" id="GO:0030527">
    <property type="term" value="F:structural constituent of chromatin"/>
    <property type="evidence" value="ECO:0007669"/>
    <property type="project" value="InterPro"/>
</dbReference>
<evidence type="ECO:0000256" key="1">
    <source>
        <dbReference type="ARBA" id="ARBA00002333"/>
    </source>
</evidence>
<proteinExistence type="inferred from homology"/>